<evidence type="ECO:0000313" key="1">
    <source>
        <dbReference type="EMBL" id="TNN80182.1"/>
    </source>
</evidence>
<accession>A0A4Z2ISC4</accession>
<evidence type="ECO:0000313" key="2">
    <source>
        <dbReference type="Proteomes" id="UP000314294"/>
    </source>
</evidence>
<protein>
    <submittedName>
        <fullName evidence="1">Uncharacterized protein</fullName>
    </submittedName>
</protein>
<sequence length="199" mass="22325">MAGPLLAHHHRNGRLDLTRRLKVGVLIKTQRFPTLGCSAMYLFADAMLPEGAEKTHDDSHAQRKMHGAPVFHHTPLHVTIHILLLCSMFHDNKEGDRQGDEFAWRRVQDGNGQSTETPCAVRPELLPKQLSGIKLKKPMHRRSDDHAHLGNDGISYAGIGRMAGEKEQQHMGTLPTHSSSSLQMALHFLVPFLLCWDLL</sequence>
<dbReference type="OrthoDB" id="10592827at2759"/>
<reference evidence="1 2" key="1">
    <citation type="submission" date="2019-03" db="EMBL/GenBank/DDBJ databases">
        <title>First draft genome of Liparis tanakae, snailfish: a comprehensive survey of snailfish specific genes.</title>
        <authorList>
            <person name="Kim W."/>
            <person name="Song I."/>
            <person name="Jeong J.-H."/>
            <person name="Kim D."/>
            <person name="Kim S."/>
            <person name="Ryu S."/>
            <person name="Song J.Y."/>
            <person name="Lee S.K."/>
        </authorList>
    </citation>
    <scope>NUCLEOTIDE SEQUENCE [LARGE SCALE GENOMIC DNA]</scope>
    <source>
        <tissue evidence="1">Muscle</tissue>
    </source>
</reference>
<comment type="caution">
    <text evidence="1">The sequence shown here is derived from an EMBL/GenBank/DDBJ whole genome shotgun (WGS) entry which is preliminary data.</text>
</comment>
<dbReference type="AlphaFoldDB" id="A0A4Z2ISC4"/>
<keyword evidence="2" id="KW-1185">Reference proteome</keyword>
<gene>
    <name evidence="1" type="ORF">EYF80_009507</name>
</gene>
<name>A0A4Z2ISC4_9TELE</name>
<dbReference type="EMBL" id="SRLO01000056">
    <property type="protein sequence ID" value="TNN80182.1"/>
    <property type="molecule type" value="Genomic_DNA"/>
</dbReference>
<dbReference type="Proteomes" id="UP000314294">
    <property type="component" value="Unassembled WGS sequence"/>
</dbReference>
<proteinExistence type="predicted"/>
<organism evidence="1 2">
    <name type="scientific">Liparis tanakae</name>
    <name type="common">Tanaka's snailfish</name>
    <dbReference type="NCBI Taxonomy" id="230148"/>
    <lineage>
        <taxon>Eukaryota</taxon>
        <taxon>Metazoa</taxon>
        <taxon>Chordata</taxon>
        <taxon>Craniata</taxon>
        <taxon>Vertebrata</taxon>
        <taxon>Euteleostomi</taxon>
        <taxon>Actinopterygii</taxon>
        <taxon>Neopterygii</taxon>
        <taxon>Teleostei</taxon>
        <taxon>Neoteleostei</taxon>
        <taxon>Acanthomorphata</taxon>
        <taxon>Eupercaria</taxon>
        <taxon>Perciformes</taxon>
        <taxon>Cottioidei</taxon>
        <taxon>Cottales</taxon>
        <taxon>Liparidae</taxon>
        <taxon>Liparis</taxon>
    </lineage>
</organism>